<dbReference type="Pfam" id="PF16655">
    <property type="entry name" value="PhoD_N"/>
    <property type="match status" value="1"/>
</dbReference>
<feature type="chain" id="PRO_5012655047" evidence="2">
    <location>
        <begin position="20"/>
        <end position="692"/>
    </location>
</feature>
<comment type="caution">
    <text evidence="5">The sequence shown here is derived from an EMBL/GenBank/DDBJ whole genome shotgun (WGS) entry which is preliminary data.</text>
</comment>
<dbReference type="InterPro" id="IPR026444">
    <property type="entry name" value="Secre_tail"/>
</dbReference>
<dbReference type="InterPro" id="IPR029052">
    <property type="entry name" value="Metallo-depent_PP-like"/>
</dbReference>
<gene>
    <name evidence="5" type="ORF">CRP01_17220</name>
</gene>
<dbReference type="PANTHER" id="PTHR43606:SF7">
    <property type="entry name" value="PHOSPHATASE, PUTATIVE (AFU_ORTHOLOGUE AFUA_6G08710)-RELATED"/>
    <property type="match status" value="1"/>
</dbReference>
<dbReference type="Gene3D" id="3.60.21.70">
    <property type="entry name" value="PhoD-like phosphatase"/>
    <property type="match status" value="1"/>
</dbReference>
<keyword evidence="6" id="KW-1185">Reference proteome</keyword>
<name>A0A2D0NA48_FLAN2</name>
<evidence type="ECO:0000259" key="4">
    <source>
        <dbReference type="Pfam" id="PF16655"/>
    </source>
</evidence>
<evidence type="ECO:0000256" key="2">
    <source>
        <dbReference type="SAM" id="SignalP"/>
    </source>
</evidence>
<reference evidence="5 6" key="1">
    <citation type="submission" date="2017-10" db="EMBL/GenBank/DDBJ databases">
        <title>The draft genome sequence of Lewinella nigricans NBRC 102662.</title>
        <authorList>
            <person name="Wang K."/>
        </authorList>
    </citation>
    <scope>NUCLEOTIDE SEQUENCE [LARGE SCALE GENOMIC DNA]</scope>
    <source>
        <strain evidence="5 6">NBRC 102662</strain>
    </source>
</reference>
<feature type="domain" description="Phospholipase D N-terminal" evidence="4">
    <location>
        <begin position="58"/>
        <end position="148"/>
    </location>
</feature>
<feature type="region of interest" description="Disordered" evidence="1">
    <location>
        <begin position="580"/>
        <end position="603"/>
    </location>
</feature>
<dbReference type="CDD" id="cd07389">
    <property type="entry name" value="MPP_PhoD"/>
    <property type="match status" value="1"/>
</dbReference>
<proteinExistence type="predicted"/>
<dbReference type="SUPFAM" id="SSF56300">
    <property type="entry name" value="Metallo-dependent phosphatases"/>
    <property type="match status" value="1"/>
</dbReference>
<protein>
    <submittedName>
        <fullName evidence="5">Phosphodiesterase</fullName>
    </submittedName>
</protein>
<dbReference type="Gene3D" id="2.60.40.380">
    <property type="entry name" value="Purple acid phosphatase-like, N-terminal"/>
    <property type="match status" value="1"/>
</dbReference>
<evidence type="ECO:0000313" key="5">
    <source>
        <dbReference type="EMBL" id="PHN05258.1"/>
    </source>
</evidence>
<accession>A0A2D0NA48</accession>
<dbReference type="PANTHER" id="PTHR43606">
    <property type="entry name" value="PHOSPHATASE, PUTATIVE (AFU_ORTHOLOGUE AFUA_6G08710)-RELATED"/>
    <property type="match status" value="1"/>
</dbReference>
<evidence type="ECO:0000259" key="3">
    <source>
        <dbReference type="Pfam" id="PF09423"/>
    </source>
</evidence>
<feature type="signal peptide" evidence="2">
    <location>
        <begin position="1"/>
        <end position="19"/>
    </location>
</feature>
<organism evidence="5 6">
    <name type="scientific">Flavilitoribacter nigricans (strain ATCC 23147 / DSM 23189 / NBRC 102662 / NCIMB 1420 / SS-2)</name>
    <name type="common">Lewinella nigricans</name>
    <dbReference type="NCBI Taxonomy" id="1122177"/>
    <lineage>
        <taxon>Bacteria</taxon>
        <taxon>Pseudomonadati</taxon>
        <taxon>Bacteroidota</taxon>
        <taxon>Saprospiria</taxon>
        <taxon>Saprospirales</taxon>
        <taxon>Lewinellaceae</taxon>
        <taxon>Flavilitoribacter</taxon>
    </lineage>
</organism>
<dbReference type="NCBIfam" id="TIGR04183">
    <property type="entry name" value="Por_Secre_tail"/>
    <property type="match status" value="1"/>
</dbReference>
<dbReference type="EMBL" id="PDUD01000022">
    <property type="protein sequence ID" value="PHN05258.1"/>
    <property type="molecule type" value="Genomic_DNA"/>
</dbReference>
<dbReference type="OrthoDB" id="9763616at2"/>
<dbReference type="Pfam" id="PF09423">
    <property type="entry name" value="PhoD"/>
    <property type="match status" value="1"/>
</dbReference>
<dbReference type="Proteomes" id="UP000223913">
    <property type="component" value="Unassembled WGS sequence"/>
</dbReference>
<sequence>MKKSLLSFHCILMALIGLSAQVDQPNSFGKGSILWHQDRIELRGSGDFFKLEWAPFYHGVASGDPLEDRVVIWTRVTPESTDGSPLELNWVMATDPELANIVTEGTVSTGPERDYTVKVDVTGLSPGTTYYYGFNALGKSSLTGKTKTTPIAGNIDHFKFGVVSCSNYQAGYFNAYARLAERTDLDAIIHLGDYIYEYADQVYGSGAIWKDRPLEPVEEIISLEDYRSRYSIYRLDTNLVRLHQQYPFITVWDDHESANDSYADGAENHDPGTEGNWTDRKANAKSAYFEWMPIRDNAAQQVYRSIQYGELMELILLDTRLEGREAQINDITDPRLQDPERTILGADQKAWLLDRLANSTARWKIIGQQVIFAEFHVGWAGSLVNMTYESTESAFMDIWDGYPAERSEILSYLKDQSIDDVVILTGDFHTSFAFDLADPAVAVNLEEVADLGPQPFYEITPAYDPATGAGSRAVEFATPSITSANFDENSNFFIALALQSQINRPVAVANGTVELGNPNPHMKYADLVQHGYFILDVKPDSVQANWYYTPILQVDPQQQFGGAFYTRQGENHLRAAATASPPKAVQDVPAPLDPPAVPTPTRDPAGRDMLILSAFPNPARNYNQLQYALNTPTELTIELLAADGRRLKTLLAERMPAGIFSLYTDLSDLPPGNYFYRIKSHSTFRTYPLIKQ</sequence>
<dbReference type="InterPro" id="IPR032093">
    <property type="entry name" value="PhoD_N"/>
</dbReference>
<evidence type="ECO:0000256" key="1">
    <source>
        <dbReference type="SAM" id="MobiDB-lite"/>
    </source>
</evidence>
<evidence type="ECO:0000313" key="6">
    <source>
        <dbReference type="Proteomes" id="UP000223913"/>
    </source>
</evidence>
<keyword evidence="2" id="KW-0732">Signal</keyword>
<dbReference type="InterPro" id="IPR038607">
    <property type="entry name" value="PhoD-like_sf"/>
</dbReference>
<dbReference type="InterPro" id="IPR018946">
    <property type="entry name" value="PhoD-like_MPP"/>
</dbReference>
<feature type="domain" description="PhoD-like phosphatase metallophosphatase" evidence="3">
    <location>
        <begin position="160"/>
        <end position="546"/>
    </location>
</feature>
<dbReference type="InterPro" id="IPR052900">
    <property type="entry name" value="Phospholipid_Metab_Enz"/>
</dbReference>
<dbReference type="RefSeq" id="WP_099151310.1">
    <property type="nucleotide sequence ID" value="NZ_PDUD01000022.1"/>
</dbReference>
<dbReference type="AlphaFoldDB" id="A0A2D0NA48"/>